<accession>A0A5J4G205</accession>
<evidence type="ECO:0000313" key="3">
    <source>
        <dbReference type="EMBL" id="GEQ86555.1"/>
    </source>
</evidence>
<dbReference type="RefSeq" id="WP_151894474.1">
    <property type="nucleotide sequence ID" value="NZ_BKCF01000003.1"/>
</dbReference>
<comment type="caution">
    <text evidence="3">The sequence shown here is derived from an EMBL/GenBank/DDBJ whole genome shotgun (WGS) entry which is preliminary data.</text>
</comment>
<keyword evidence="4" id="KW-1185">Reference proteome</keyword>
<dbReference type="InterPro" id="IPR050570">
    <property type="entry name" value="Cell_wall_metabolism_enzyme"/>
</dbReference>
<dbReference type="OrthoDB" id="9810477at2"/>
<dbReference type="Proteomes" id="UP000326994">
    <property type="component" value="Unassembled WGS sequence"/>
</dbReference>
<keyword evidence="1" id="KW-0732">Signal</keyword>
<feature type="domain" description="M23ase beta-sheet core" evidence="2">
    <location>
        <begin position="47"/>
        <end position="115"/>
    </location>
</feature>
<feature type="chain" id="PRO_5023911378" evidence="1">
    <location>
        <begin position="18"/>
        <end position="562"/>
    </location>
</feature>
<dbReference type="InterPro" id="IPR011055">
    <property type="entry name" value="Dup_hybrid_motif"/>
</dbReference>
<dbReference type="SUPFAM" id="SSF51261">
    <property type="entry name" value="Duplicated hybrid motif"/>
    <property type="match status" value="1"/>
</dbReference>
<gene>
    <name evidence="3" type="ORF">ULMS_20630</name>
</gene>
<dbReference type="PANTHER" id="PTHR21666">
    <property type="entry name" value="PEPTIDASE-RELATED"/>
    <property type="match status" value="1"/>
</dbReference>
<organism evidence="3 4">
    <name type="scientific">Patiriisocius marinistellae</name>
    <dbReference type="NCBI Taxonomy" id="2494560"/>
    <lineage>
        <taxon>Bacteria</taxon>
        <taxon>Pseudomonadati</taxon>
        <taxon>Bacteroidota</taxon>
        <taxon>Flavobacteriia</taxon>
        <taxon>Flavobacteriales</taxon>
        <taxon>Flavobacteriaceae</taxon>
        <taxon>Patiriisocius</taxon>
    </lineage>
</organism>
<evidence type="ECO:0000256" key="1">
    <source>
        <dbReference type="SAM" id="SignalP"/>
    </source>
</evidence>
<feature type="signal peptide" evidence="1">
    <location>
        <begin position="1"/>
        <end position="17"/>
    </location>
</feature>
<dbReference type="AlphaFoldDB" id="A0A5J4G205"/>
<proteinExistence type="predicted"/>
<name>A0A5J4G205_9FLAO</name>
<dbReference type="PANTHER" id="PTHR21666:SF285">
    <property type="entry name" value="M23 FAMILY METALLOPEPTIDASE"/>
    <property type="match status" value="1"/>
</dbReference>
<dbReference type="InterPro" id="IPR016047">
    <property type="entry name" value="M23ase_b-sheet_dom"/>
</dbReference>
<dbReference type="GO" id="GO:0004222">
    <property type="term" value="F:metalloendopeptidase activity"/>
    <property type="evidence" value="ECO:0007669"/>
    <property type="project" value="TreeGrafter"/>
</dbReference>
<dbReference type="CDD" id="cd12797">
    <property type="entry name" value="M23_peptidase"/>
    <property type="match status" value="1"/>
</dbReference>
<dbReference type="EMBL" id="BKCF01000003">
    <property type="protein sequence ID" value="GEQ86555.1"/>
    <property type="molecule type" value="Genomic_DNA"/>
</dbReference>
<evidence type="ECO:0000313" key="4">
    <source>
        <dbReference type="Proteomes" id="UP000326994"/>
    </source>
</evidence>
<dbReference type="Pfam" id="PF01551">
    <property type="entry name" value="Peptidase_M23"/>
    <property type="match status" value="2"/>
</dbReference>
<evidence type="ECO:0000259" key="2">
    <source>
        <dbReference type="Pfam" id="PF01551"/>
    </source>
</evidence>
<feature type="domain" description="M23ase beta-sheet core" evidence="2">
    <location>
        <begin position="133"/>
        <end position="168"/>
    </location>
</feature>
<protein>
    <submittedName>
        <fullName evidence="3">Peptidase M23</fullName>
    </submittedName>
</protein>
<sequence length="562" mass="63350">MKTIITVLLLSSISICAQSLPQDYFDSPLDIPLILSGSFGELRSNHFHSGLDIKTQQREGVPIYAPADGFINRIKVAHYGYGKALYIKHPNGYATVYAHLREYAGEIEAFVKKAQYDKEKFEVELFPEATQLPVKKGALIGYTGNSGSSGGPHLHYEIRDSASRPMNPMLFGVDIPDTKKPIVTTVMAYPLEENAIINGFKNPVKLRLILQKDGSYKTEKVIAYGKIGFGINTVDQMNGASNKNGVYQIKTHFNGEEKVDIRFEKFSFGETRYLNRYIDYNSYKVNRDRVQKLFREPNNPLSIFKYENNKGVIEVENGFSSNFNIEVTDFKGNATLVSIPVEGKTAEISEEKVIDDSLEFVQSNQPTTINTGKFTIYIPKKAFYEDTYLSINTSGDTLHFHEDIIPVHKNISVSMSIENYTGADKSKLFIARLNYRGDPYYNTTRLKGNVLTARTRTLGNYALVADTTSPKIKAVNFTAGKWISNNKTLKIKIDDDLSGISSYRATINGKFILMEYNYKTDVLTYDFDDAIISETENNLKLIVTDNVGNSSTFEAQFFRKQL</sequence>
<reference evidence="3 4" key="1">
    <citation type="submission" date="2019-08" db="EMBL/GenBank/DDBJ databases">
        <title>Ulvibacter marinistellae sp. nov., isolated from a starfish, Patiria pectinifera.</title>
        <authorList>
            <person name="Kawano K."/>
            <person name="Ushijima N."/>
            <person name="Kihara M."/>
            <person name="Itoh H."/>
        </authorList>
    </citation>
    <scope>NUCLEOTIDE SEQUENCE [LARGE SCALE GENOMIC DNA]</scope>
    <source>
        <strain evidence="3 4">KK4</strain>
    </source>
</reference>
<dbReference type="Gene3D" id="2.70.70.10">
    <property type="entry name" value="Glucose Permease (Domain IIA)"/>
    <property type="match status" value="1"/>
</dbReference>